<dbReference type="InterPro" id="IPR013783">
    <property type="entry name" value="Ig-like_fold"/>
</dbReference>
<dbReference type="InterPro" id="IPR026444">
    <property type="entry name" value="Secre_tail"/>
</dbReference>
<dbReference type="PANTHER" id="PTHR10357">
    <property type="entry name" value="ALPHA-AMYLASE FAMILY MEMBER"/>
    <property type="match status" value="1"/>
</dbReference>
<evidence type="ECO:0000256" key="1">
    <source>
        <dbReference type="ARBA" id="ARBA00008061"/>
    </source>
</evidence>
<dbReference type="EMBL" id="BQKE01000001">
    <property type="protein sequence ID" value="GJM61872.1"/>
    <property type="molecule type" value="Genomic_DNA"/>
</dbReference>
<evidence type="ECO:0000256" key="2">
    <source>
        <dbReference type="RuleBase" id="RU003615"/>
    </source>
</evidence>
<evidence type="ECO:0000313" key="5">
    <source>
        <dbReference type="EMBL" id="GJM61872.1"/>
    </source>
</evidence>
<comment type="caution">
    <text evidence="5">The sequence shown here is derived from an EMBL/GenBank/DDBJ whole genome shotgun (WGS) entry which is preliminary data.</text>
</comment>
<dbReference type="SMART" id="SM00642">
    <property type="entry name" value="Aamy"/>
    <property type="match status" value="1"/>
</dbReference>
<dbReference type="Pfam" id="PF13290">
    <property type="entry name" value="CHB_HEX_C_1"/>
    <property type="match status" value="3"/>
</dbReference>
<name>A0AAN5AKJ3_9BACT</name>
<organism evidence="5 6">
    <name type="scientific">Persicobacter diffluens</name>
    <dbReference type="NCBI Taxonomy" id="981"/>
    <lineage>
        <taxon>Bacteria</taxon>
        <taxon>Pseudomonadati</taxon>
        <taxon>Bacteroidota</taxon>
        <taxon>Cytophagia</taxon>
        <taxon>Cytophagales</taxon>
        <taxon>Persicobacteraceae</taxon>
        <taxon>Persicobacter</taxon>
    </lineage>
</organism>
<evidence type="ECO:0000259" key="4">
    <source>
        <dbReference type="SMART" id="SM00642"/>
    </source>
</evidence>
<dbReference type="SUPFAM" id="SSF51445">
    <property type="entry name" value="(Trans)glycosidases"/>
    <property type="match status" value="1"/>
</dbReference>
<gene>
    <name evidence="5" type="ORF">PEDI_24240</name>
</gene>
<comment type="similarity">
    <text evidence="1 2">Belongs to the glycosyl hydrolase 13 family.</text>
</comment>
<dbReference type="Pfam" id="PF00128">
    <property type="entry name" value="Alpha-amylase"/>
    <property type="match status" value="1"/>
</dbReference>
<dbReference type="InterPro" id="IPR031965">
    <property type="entry name" value="CBM26"/>
</dbReference>
<keyword evidence="6" id="KW-1185">Reference proteome</keyword>
<dbReference type="InterPro" id="IPR006046">
    <property type="entry name" value="Alpha_amylase"/>
</dbReference>
<dbReference type="PRINTS" id="PR00110">
    <property type="entry name" value="ALPHAAMYLASE"/>
</dbReference>
<dbReference type="InterPro" id="IPR017853">
    <property type="entry name" value="GH"/>
</dbReference>
<dbReference type="AlphaFoldDB" id="A0AAN5AKJ3"/>
<dbReference type="InterPro" id="IPR013780">
    <property type="entry name" value="Glyco_hydro_b"/>
</dbReference>
<dbReference type="InterPro" id="IPR006047">
    <property type="entry name" value="GH13_cat_dom"/>
</dbReference>
<reference evidence="5 6" key="1">
    <citation type="submission" date="2021-12" db="EMBL/GenBank/DDBJ databases">
        <title>Genome sequencing of bacteria with rrn-lacking chromosome and rrn-plasmid.</title>
        <authorList>
            <person name="Anda M."/>
            <person name="Iwasaki W."/>
        </authorList>
    </citation>
    <scope>NUCLEOTIDE SEQUENCE [LARGE SCALE GENOMIC DNA]</scope>
    <source>
        <strain evidence="5 6">NBRC 15940</strain>
    </source>
</reference>
<dbReference type="Gene3D" id="3.20.20.80">
    <property type="entry name" value="Glycosidases"/>
    <property type="match status" value="1"/>
</dbReference>
<dbReference type="InterPro" id="IPR059177">
    <property type="entry name" value="GH29D-like_dom"/>
</dbReference>
<dbReference type="GO" id="GO:0005975">
    <property type="term" value="P:carbohydrate metabolic process"/>
    <property type="evidence" value="ECO:0007669"/>
    <property type="project" value="InterPro"/>
</dbReference>
<feature type="signal peptide" evidence="3">
    <location>
        <begin position="1"/>
        <end position="22"/>
    </location>
</feature>
<evidence type="ECO:0000256" key="3">
    <source>
        <dbReference type="SAM" id="SignalP"/>
    </source>
</evidence>
<dbReference type="Gene3D" id="2.60.40.10">
    <property type="entry name" value="Immunoglobulins"/>
    <property type="match status" value="3"/>
</dbReference>
<dbReference type="Proteomes" id="UP001310022">
    <property type="component" value="Unassembled WGS sequence"/>
</dbReference>
<dbReference type="PANTHER" id="PTHR10357:SF209">
    <property type="entry name" value="PERIPLASMIC ALPHA-AMYLASE"/>
    <property type="match status" value="1"/>
</dbReference>
<dbReference type="Gene3D" id="2.60.40.1180">
    <property type="entry name" value="Golgi alpha-mannosidase II"/>
    <property type="match status" value="1"/>
</dbReference>
<sequence>MRKFTNLFGLLLVLLLSGQVMGQSGRSLPFSWDNATVYFMLTDRFNNGNTGNDYSYGRQRNSQNGELDWQGGDIAGVTQKINEGYFDDLGVSAIWITAPYEQMHGSIGAENAWAYHGYWTKDWRQMDANMGTREEFRQFVDAAHDHGIRVVMDIVLNHSGYPTGQDAGWPSSWVRSDCEGGDATIYCPLAGLPDMRTNLTSGYVDLPGWLVSKWEYEGIKDQELASLNDFFNRTGYPRVPRYYLIKWLVDWVREFGIDGFRVDTAKHVEVDVWRALKEQCVQALREWKQNNPGKKPDDLDFWMTGEVFGQSVYDGKNYYFSNGFDNVINFAFKTDLDGKSQEQIFSDYANRVNNDAGFNILSYIASHDVSPYNRDNLFYAGTTLMLAPGGVQIYYGDESARPFFSPQTYGDAGYRSFMNWNDIAHTKYNMDMLNHWQKLGRFRREHLSVGAGSHEKLSDQPYIFRRSTSGDKTMVVMGIEENANPYTLNVRGTWEDGTLLKDYFSGATATVNGGNATFQTSYGMLLIGQPFEVGEEVLVSANPAPGQYADPLSVSLSATTTANPNGMKIYYTTNGSTPTTSSSVYSAPINIAEHTTLKALAVDGDGNTSNIWSGRYTIGDPEPITIYFKNTDNWNNPSLYIWDFDANAAISGFDSWPGISMTVVPNTPWYRVETEQVINLGVIFSNAGGSQTDDLQRNMTGWYDYSNSTWYDECPGDCPEPDEPPILSISPVGGTYANSVTVSLSADDASAVIYYTLDGSEPGSGSPVYSGSLNLTASSRLRAVAVNSAGDSNQVDETYTITIEEQEDTFNIHFKNTNNWNQVYVYLFDKNANSALAGFPSWPGIPMSQEGSTAWYAYLVEESVEVGIVFNDGSSNQTDDLFRNTEGWYVLSENQWYNSCPGDCPLPEVPLVRIAPNGGNFPSGSVAVTLSSDQQADIYYSLDGSTPTTSSAVYSNAFTLTSATTVKAIAVNANGISELAEAQFTFDAPTGLTVHYKNNNNWQRPYLYYWNTTGTNLTTSWPGVPMNDEGNGWWSYTLEAVECANVIFNDNGGAQTEDLVNVCEESWYDNGWVSAPNNREFVRLQPEVFAYPNPFRDELQLHVQGLEGSYLLQVYSQQGSLLKEKTLTFFGGKAATSLALPTGMYLLRLPASDSQRLIKVMKY</sequence>
<evidence type="ECO:0000313" key="6">
    <source>
        <dbReference type="Proteomes" id="UP001310022"/>
    </source>
</evidence>
<protein>
    <recommendedName>
        <fullName evidence="4">Glycosyl hydrolase family 13 catalytic domain-containing protein</fullName>
    </recommendedName>
</protein>
<keyword evidence="3" id="KW-0732">Signal</keyword>
<dbReference type="NCBIfam" id="TIGR04183">
    <property type="entry name" value="Por_Secre_tail"/>
    <property type="match status" value="1"/>
</dbReference>
<dbReference type="GO" id="GO:0043169">
    <property type="term" value="F:cation binding"/>
    <property type="evidence" value="ECO:0007669"/>
    <property type="project" value="InterPro"/>
</dbReference>
<proteinExistence type="inferred from homology"/>
<dbReference type="RefSeq" id="WP_338237315.1">
    <property type="nucleotide sequence ID" value="NZ_BQKE01000001.1"/>
</dbReference>
<dbReference type="Pfam" id="PF16738">
    <property type="entry name" value="CBM26"/>
    <property type="match status" value="3"/>
</dbReference>
<dbReference type="GO" id="GO:0004556">
    <property type="term" value="F:alpha-amylase activity"/>
    <property type="evidence" value="ECO:0007669"/>
    <property type="project" value="InterPro"/>
</dbReference>
<feature type="domain" description="Glycosyl hydrolase family 13 catalytic" evidence="4">
    <location>
        <begin position="39"/>
        <end position="443"/>
    </location>
</feature>
<feature type="chain" id="PRO_5042832777" description="Glycosyl hydrolase family 13 catalytic domain-containing protein" evidence="3">
    <location>
        <begin position="23"/>
        <end position="1163"/>
    </location>
</feature>
<accession>A0AAN5AKJ3</accession>